<reference evidence="2 3" key="1">
    <citation type="journal article" date="2017" name="PLoS Biol.">
        <title>The sea cucumber genome provides insights into morphological evolution and visceral regeneration.</title>
        <authorList>
            <person name="Zhang X."/>
            <person name="Sun L."/>
            <person name="Yuan J."/>
            <person name="Sun Y."/>
            <person name="Gao Y."/>
            <person name="Zhang L."/>
            <person name="Li S."/>
            <person name="Dai H."/>
            <person name="Hamel J.F."/>
            <person name="Liu C."/>
            <person name="Yu Y."/>
            <person name="Liu S."/>
            <person name="Lin W."/>
            <person name="Guo K."/>
            <person name="Jin S."/>
            <person name="Xu P."/>
            <person name="Storey K.B."/>
            <person name="Huan P."/>
            <person name="Zhang T."/>
            <person name="Zhou Y."/>
            <person name="Zhang J."/>
            <person name="Lin C."/>
            <person name="Li X."/>
            <person name="Xing L."/>
            <person name="Huo D."/>
            <person name="Sun M."/>
            <person name="Wang L."/>
            <person name="Mercier A."/>
            <person name="Li F."/>
            <person name="Yang H."/>
            <person name="Xiang J."/>
        </authorList>
    </citation>
    <scope>NUCLEOTIDE SEQUENCE [LARGE SCALE GENOMIC DNA]</scope>
    <source>
        <strain evidence="2">Shaxun</strain>
        <tissue evidence="2">Muscle</tissue>
    </source>
</reference>
<dbReference type="SUPFAM" id="SSF49265">
    <property type="entry name" value="Fibronectin type III"/>
    <property type="match status" value="1"/>
</dbReference>
<evidence type="ECO:0008006" key="4">
    <source>
        <dbReference type="Google" id="ProtNLM"/>
    </source>
</evidence>
<proteinExistence type="predicted"/>
<dbReference type="Proteomes" id="UP000230750">
    <property type="component" value="Unassembled WGS sequence"/>
</dbReference>
<accession>A0A2G8L2Y8</accession>
<evidence type="ECO:0000256" key="1">
    <source>
        <dbReference type="SAM" id="MobiDB-lite"/>
    </source>
</evidence>
<name>A0A2G8L2Y8_STIJA</name>
<dbReference type="EMBL" id="MRZV01000241">
    <property type="protein sequence ID" value="PIK54618.1"/>
    <property type="molecule type" value="Genomic_DNA"/>
</dbReference>
<comment type="caution">
    <text evidence="2">The sequence shown here is derived from an EMBL/GenBank/DDBJ whole genome shotgun (WGS) entry which is preliminary data.</text>
</comment>
<dbReference type="InterPro" id="IPR013783">
    <property type="entry name" value="Ig-like_fold"/>
</dbReference>
<dbReference type="Gene3D" id="2.60.40.10">
    <property type="entry name" value="Immunoglobulins"/>
    <property type="match status" value="1"/>
</dbReference>
<sequence>MAVERGRSKSRGSKRNGEGGKRPGFLDYKVPVVYNPEKPMEYNTTIYDLRANATYYVELFAYNRYGQGDIETFEFTTAAVDEPNSVSEPPPTKPLPRSYGGSGRLLQASMYTSLACFSFTYCY</sequence>
<feature type="region of interest" description="Disordered" evidence="1">
    <location>
        <begin position="1"/>
        <end position="24"/>
    </location>
</feature>
<gene>
    <name evidence="2" type="ORF">BSL78_08471</name>
</gene>
<dbReference type="InterPro" id="IPR003961">
    <property type="entry name" value="FN3_dom"/>
</dbReference>
<evidence type="ECO:0000313" key="3">
    <source>
        <dbReference type="Proteomes" id="UP000230750"/>
    </source>
</evidence>
<evidence type="ECO:0000313" key="2">
    <source>
        <dbReference type="EMBL" id="PIK54618.1"/>
    </source>
</evidence>
<dbReference type="OrthoDB" id="10529813at2759"/>
<organism evidence="2 3">
    <name type="scientific">Stichopus japonicus</name>
    <name type="common">Sea cucumber</name>
    <dbReference type="NCBI Taxonomy" id="307972"/>
    <lineage>
        <taxon>Eukaryota</taxon>
        <taxon>Metazoa</taxon>
        <taxon>Echinodermata</taxon>
        <taxon>Eleutherozoa</taxon>
        <taxon>Echinozoa</taxon>
        <taxon>Holothuroidea</taxon>
        <taxon>Aspidochirotacea</taxon>
        <taxon>Aspidochirotida</taxon>
        <taxon>Stichopodidae</taxon>
        <taxon>Apostichopus</taxon>
    </lineage>
</organism>
<dbReference type="CDD" id="cd00063">
    <property type="entry name" value="FN3"/>
    <property type="match status" value="1"/>
</dbReference>
<dbReference type="AlphaFoldDB" id="A0A2G8L2Y8"/>
<protein>
    <recommendedName>
        <fullName evidence="4">Fibronectin type-III domain-containing protein</fullName>
    </recommendedName>
</protein>
<keyword evidence="3" id="KW-1185">Reference proteome</keyword>
<dbReference type="InterPro" id="IPR036116">
    <property type="entry name" value="FN3_sf"/>
</dbReference>